<keyword evidence="9" id="KW-0733">Signal recognition particle</keyword>
<evidence type="ECO:0000313" key="11">
    <source>
        <dbReference type="EMBL" id="CAG2257211.1"/>
    </source>
</evidence>
<dbReference type="InterPro" id="IPR026270">
    <property type="entry name" value="SRP72"/>
</dbReference>
<name>A0A8S3VH05_MYTED</name>
<organism evidence="11 12">
    <name type="scientific">Mytilus edulis</name>
    <name type="common">Blue mussel</name>
    <dbReference type="NCBI Taxonomy" id="6550"/>
    <lineage>
        <taxon>Eukaryota</taxon>
        <taxon>Metazoa</taxon>
        <taxon>Spiralia</taxon>
        <taxon>Lophotrochozoa</taxon>
        <taxon>Mollusca</taxon>
        <taxon>Bivalvia</taxon>
        <taxon>Autobranchia</taxon>
        <taxon>Pteriomorphia</taxon>
        <taxon>Mytilida</taxon>
        <taxon>Mytiloidea</taxon>
        <taxon>Mytilidae</taxon>
        <taxon>Mytilinae</taxon>
        <taxon>Mytilus</taxon>
    </lineage>
</organism>
<dbReference type="GO" id="GO:0006614">
    <property type="term" value="P:SRP-dependent cotranslational protein targeting to membrane"/>
    <property type="evidence" value="ECO:0007669"/>
    <property type="project" value="InterPro"/>
</dbReference>
<comment type="subcellular location">
    <subcellularLocation>
        <location evidence="2">Cytoplasm</location>
    </subcellularLocation>
    <subcellularLocation>
        <location evidence="1">Endoplasmic reticulum</location>
    </subcellularLocation>
</comment>
<keyword evidence="6" id="KW-0677">Repeat</keyword>
<dbReference type="GO" id="GO:0008312">
    <property type="term" value="F:7S RNA binding"/>
    <property type="evidence" value="ECO:0007669"/>
    <property type="project" value="TreeGrafter"/>
</dbReference>
<dbReference type="InterPro" id="IPR011990">
    <property type="entry name" value="TPR-like_helical_dom_sf"/>
</dbReference>
<dbReference type="Gene3D" id="1.25.40.10">
    <property type="entry name" value="Tetratricopeptide repeat domain"/>
    <property type="match status" value="2"/>
</dbReference>
<evidence type="ECO:0000313" key="12">
    <source>
        <dbReference type="Proteomes" id="UP000683360"/>
    </source>
</evidence>
<dbReference type="FunFam" id="1.25.40.10:FF:000191">
    <property type="entry name" value="Signal recognition particle subunit SRP72"/>
    <property type="match status" value="1"/>
</dbReference>
<dbReference type="InterPro" id="IPR031545">
    <property type="entry name" value="SRP72_TPR-like"/>
</dbReference>
<keyword evidence="10" id="KW-0687">Ribonucleoprotein</keyword>
<protein>
    <recommendedName>
        <fullName evidence="4">Signal recognition particle subunit SRP72</fullName>
    </recommendedName>
</protein>
<evidence type="ECO:0000256" key="8">
    <source>
        <dbReference type="ARBA" id="ARBA00022824"/>
    </source>
</evidence>
<reference evidence="11" key="1">
    <citation type="submission" date="2021-03" db="EMBL/GenBank/DDBJ databases">
        <authorList>
            <person name="Bekaert M."/>
        </authorList>
    </citation>
    <scope>NUCLEOTIDE SEQUENCE</scope>
</reference>
<evidence type="ECO:0000256" key="6">
    <source>
        <dbReference type="ARBA" id="ARBA00022737"/>
    </source>
</evidence>
<dbReference type="OrthoDB" id="5421607at2759"/>
<evidence type="ECO:0000256" key="3">
    <source>
        <dbReference type="ARBA" id="ARBA00007676"/>
    </source>
</evidence>
<evidence type="ECO:0000256" key="5">
    <source>
        <dbReference type="ARBA" id="ARBA00022490"/>
    </source>
</evidence>
<accession>A0A8S3VH05</accession>
<keyword evidence="7" id="KW-0802">TPR repeat</keyword>
<dbReference type="EMBL" id="CAJPWZ010003321">
    <property type="protein sequence ID" value="CAG2257211.1"/>
    <property type="molecule type" value="Genomic_DNA"/>
</dbReference>
<keyword evidence="5" id="KW-0963">Cytoplasm</keyword>
<dbReference type="GO" id="GO:0005786">
    <property type="term" value="C:signal recognition particle, endoplasmic reticulum targeting"/>
    <property type="evidence" value="ECO:0007669"/>
    <property type="project" value="UniProtKB-KW"/>
</dbReference>
<evidence type="ECO:0000256" key="2">
    <source>
        <dbReference type="ARBA" id="ARBA00004496"/>
    </source>
</evidence>
<comment type="caution">
    <text evidence="11">The sequence shown here is derived from an EMBL/GenBank/DDBJ whole genome shotgun (WGS) entry which is preliminary data.</text>
</comment>
<dbReference type="PANTHER" id="PTHR14094:SF9">
    <property type="entry name" value="SIGNAL RECOGNITION PARTICLE SUBUNIT SRP72"/>
    <property type="match status" value="1"/>
</dbReference>
<keyword evidence="8" id="KW-0256">Endoplasmic reticulum</keyword>
<dbReference type="PANTHER" id="PTHR14094">
    <property type="entry name" value="SIGNAL RECOGNITION PARTICLE 72"/>
    <property type="match status" value="1"/>
</dbReference>
<evidence type="ECO:0000256" key="7">
    <source>
        <dbReference type="ARBA" id="ARBA00022803"/>
    </source>
</evidence>
<gene>
    <name evidence="11" type="ORF">MEDL_68478</name>
</gene>
<dbReference type="SUPFAM" id="SSF48452">
    <property type="entry name" value="TPR-like"/>
    <property type="match status" value="2"/>
</dbReference>
<dbReference type="Pfam" id="PF17004">
    <property type="entry name" value="SRP_TPR_like"/>
    <property type="match status" value="1"/>
</dbReference>
<evidence type="ECO:0000256" key="9">
    <source>
        <dbReference type="ARBA" id="ARBA00023135"/>
    </source>
</evidence>
<evidence type="ECO:0000256" key="10">
    <source>
        <dbReference type="ARBA" id="ARBA00023274"/>
    </source>
</evidence>
<dbReference type="GO" id="GO:0005783">
    <property type="term" value="C:endoplasmic reticulum"/>
    <property type="evidence" value="ECO:0007669"/>
    <property type="project" value="UniProtKB-SubCell"/>
</dbReference>
<dbReference type="FunFam" id="1.25.40.10:FF:000062">
    <property type="entry name" value="Signal recognition particle subunit SRP72"/>
    <property type="match status" value="1"/>
</dbReference>
<evidence type="ECO:0000256" key="4">
    <source>
        <dbReference type="ARBA" id="ARBA00018350"/>
    </source>
</evidence>
<dbReference type="Proteomes" id="UP000683360">
    <property type="component" value="Unassembled WGS sequence"/>
</dbReference>
<sequence length="541" mass="61509">MAKATVLQNLYAELNKYKNNQEYDRALKIVNKILQEDSTDATAFHCKIVCLIKEDKFDQALTSINKAKDLSSGLHFEKAYCQYRLNRTKEALTTLRSVDKPDTRVKELLSQVLYRLEQYEECYNLYRDIIKSTEDDFEEERQTNLSAVVSSLQLWDKKDVGNPEFDESSYEICYNNACYFIGKEDWTNAEKKLRKAEIFCKKSFEDESDVTEEEIEEELGIIRVQLAYVLQKQGRKDEAVKLNNQVTKNKPSDMAVMAVLSNNIITLNKDQNVFDSKKRMKTAKADGLKHKLTAAQQRCISLNEGLLHMYTNQSNQCHNLAQKLMKEYPDIDTPVLIEAAQYVKDKDTTKAIDVLKAYEQSHQSRSVSIKMVMAQIYLSQGHVYDACDTLKTMGDLQYKPGVVSAMVTLYLGQEDREQASKVLTQAITWYKKNQPSSACMSTLMRANTTLQIQMGNPQQAAAMLEELRKSNPKDPRILAELISAYSQFDQAKAQKISADLPPVEDIVQGIDVETLEASFSSLGPKYIKKALKSDAQPSPGP</sequence>
<evidence type="ECO:0000256" key="1">
    <source>
        <dbReference type="ARBA" id="ARBA00004240"/>
    </source>
</evidence>
<dbReference type="AlphaFoldDB" id="A0A8S3VH05"/>
<comment type="similarity">
    <text evidence="3">Belongs to the SRP72 family.</text>
</comment>
<dbReference type="GO" id="GO:0043022">
    <property type="term" value="F:ribosome binding"/>
    <property type="evidence" value="ECO:0007669"/>
    <property type="project" value="TreeGrafter"/>
</dbReference>
<keyword evidence="12" id="KW-1185">Reference proteome</keyword>
<proteinExistence type="inferred from homology"/>